<dbReference type="GO" id="GO:0031380">
    <property type="term" value="C:nuclear RNA-directed RNA polymerase complex"/>
    <property type="evidence" value="ECO:0007669"/>
    <property type="project" value="TreeGrafter"/>
</dbReference>
<dbReference type="PANTHER" id="PTHR10887:SF341">
    <property type="entry name" value="NFX1-TYPE ZINC FINGER-CONTAINING PROTEIN 1"/>
    <property type="match status" value="1"/>
</dbReference>
<accession>A0A8H5X1X5</accession>
<protein>
    <submittedName>
        <fullName evidence="6">Nonsense-mediated mRNA decay protein</fullName>
    </submittedName>
</protein>
<dbReference type="AlphaFoldDB" id="A0A8H5X1X5"/>
<dbReference type="GO" id="GO:0031048">
    <property type="term" value="P:regulatory ncRNA-mediated heterochromatin formation"/>
    <property type="evidence" value="ECO:0007669"/>
    <property type="project" value="TreeGrafter"/>
</dbReference>
<dbReference type="InterPro" id="IPR041677">
    <property type="entry name" value="DNA2/NAM7_AAA_11"/>
</dbReference>
<dbReference type="Proteomes" id="UP000567885">
    <property type="component" value="Unassembled WGS sequence"/>
</dbReference>
<keyword evidence="1" id="KW-0378">Hydrolase</keyword>
<feature type="compositionally biased region" description="Basic and acidic residues" evidence="2">
    <location>
        <begin position="491"/>
        <end position="501"/>
    </location>
</feature>
<evidence type="ECO:0000313" key="6">
    <source>
        <dbReference type="EMBL" id="KAF5678483.1"/>
    </source>
</evidence>
<name>A0A8H5X1X5_FUSHE</name>
<feature type="region of interest" description="Disordered" evidence="2">
    <location>
        <begin position="473"/>
        <end position="501"/>
    </location>
</feature>
<dbReference type="InterPro" id="IPR045055">
    <property type="entry name" value="DNA2/NAM7-like"/>
</dbReference>
<dbReference type="Pfam" id="PF13086">
    <property type="entry name" value="AAA_11"/>
    <property type="match status" value="2"/>
</dbReference>
<gene>
    <name evidence="6" type="ORF">FHETE_1201</name>
</gene>
<feature type="region of interest" description="Disordered" evidence="2">
    <location>
        <begin position="986"/>
        <end position="1037"/>
    </location>
</feature>
<dbReference type="CDD" id="cd18808">
    <property type="entry name" value="SF1_C_Upf1"/>
    <property type="match status" value="1"/>
</dbReference>
<feature type="region of interest" description="Disordered" evidence="2">
    <location>
        <begin position="1202"/>
        <end position="1224"/>
    </location>
</feature>
<keyword evidence="7" id="KW-1185">Reference proteome</keyword>
<feature type="domain" description="DNA2/NAM7 helicase helicase" evidence="3">
    <location>
        <begin position="278"/>
        <end position="370"/>
    </location>
</feature>
<dbReference type="Pfam" id="PF13087">
    <property type="entry name" value="AAA_12"/>
    <property type="match status" value="1"/>
</dbReference>
<evidence type="ECO:0000256" key="2">
    <source>
        <dbReference type="SAM" id="MobiDB-lite"/>
    </source>
</evidence>
<dbReference type="EMBL" id="JAAGWQ010000018">
    <property type="protein sequence ID" value="KAF5678483.1"/>
    <property type="molecule type" value="Genomic_DNA"/>
</dbReference>
<dbReference type="OrthoDB" id="409395at2759"/>
<feature type="region of interest" description="Disordered" evidence="2">
    <location>
        <begin position="1075"/>
        <end position="1114"/>
    </location>
</feature>
<dbReference type="SUPFAM" id="SSF52540">
    <property type="entry name" value="P-loop containing nucleoside triphosphate hydrolases"/>
    <property type="match status" value="1"/>
</dbReference>
<proteinExistence type="predicted"/>
<dbReference type="PANTHER" id="PTHR10887">
    <property type="entry name" value="DNA2/NAM7 HELICASE FAMILY"/>
    <property type="match status" value="1"/>
</dbReference>
<dbReference type="GO" id="GO:0004386">
    <property type="term" value="F:helicase activity"/>
    <property type="evidence" value="ECO:0007669"/>
    <property type="project" value="InterPro"/>
</dbReference>
<keyword evidence="1" id="KW-0547">Nucleotide-binding</keyword>
<feature type="domain" description="DNA2/NAM7 helicase helicase" evidence="3">
    <location>
        <begin position="596"/>
        <end position="661"/>
    </location>
</feature>
<keyword evidence="1" id="KW-0067">ATP-binding</keyword>
<feature type="domain" description="DNA2/NAM7 helicase-like C-terminal" evidence="4">
    <location>
        <begin position="671"/>
        <end position="861"/>
    </location>
</feature>
<evidence type="ECO:0000259" key="3">
    <source>
        <dbReference type="Pfam" id="PF13086"/>
    </source>
</evidence>
<dbReference type="Gene3D" id="3.40.50.300">
    <property type="entry name" value="P-loop containing nucleotide triphosphate hydrolases"/>
    <property type="match status" value="3"/>
</dbReference>
<feature type="compositionally biased region" description="Polar residues" evidence="2">
    <location>
        <begin position="1083"/>
        <end position="1092"/>
    </location>
</feature>
<dbReference type="InterPro" id="IPR057373">
    <property type="entry name" value="ZNFX1"/>
</dbReference>
<evidence type="ECO:0000256" key="1">
    <source>
        <dbReference type="ARBA" id="ARBA00022806"/>
    </source>
</evidence>
<evidence type="ECO:0000259" key="5">
    <source>
        <dbReference type="Pfam" id="PF25396"/>
    </source>
</evidence>
<dbReference type="Pfam" id="PF25396">
    <property type="entry name" value="ZNFX1"/>
    <property type="match status" value="1"/>
</dbReference>
<evidence type="ECO:0000313" key="7">
    <source>
        <dbReference type="Proteomes" id="UP000567885"/>
    </source>
</evidence>
<reference evidence="6 7" key="1">
    <citation type="submission" date="2020-05" db="EMBL/GenBank/DDBJ databases">
        <title>Identification and distribution of gene clusters putatively required for synthesis of sphingolipid metabolism inhibitors in phylogenetically diverse species of the filamentous fungus Fusarium.</title>
        <authorList>
            <person name="Kim H.-S."/>
            <person name="Busman M."/>
            <person name="Brown D.W."/>
            <person name="Divon H."/>
            <person name="Uhlig S."/>
            <person name="Proctor R.H."/>
        </authorList>
    </citation>
    <scope>NUCLEOTIDE SEQUENCE [LARGE SCALE GENOMIC DNA]</scope>
    <source>
        <strain evidence="6 7">NRRL 20693</strain>
    </source>
</reference>
<evidence type="ECO:0000259" key="4">
    <source>
        <dbReference type="Pfam" id="PF13087"/>
    </source>
</evidence>
<dbReference type="InterPro" id="IPR027417">
    <property type="entry name" value="P-loop_NTPase"/>
</dbReference>
<organism evidence="6 7">
    <name type="scientific">Fusarium heterosporum</name>
    <dbReference type="NCBI Taxonomy" id="42747"/>
    <lineage>
        <taxon>Eukaryota</taxon>
        <taxon>Fungi</taxon>
        <taxon>Dikarya</taxon>
        <taxon>Ascomycota</taxon>
        <taxon>Pezizomycotina</taxon>
        <taxon>Sordariomycetes</taxon>
        <taxon>Hypocreomycetidae</taxon>
        <taxon>Hypocreales</taxon>
        <taxon>Nectriaceae</taxon>
        <taxon>Fusarium</taxon>
        <taxon>Fusarium heterosporum species complex</taxon>
    </lineage>
</organism>
<comment type="caution">
    <text evidence="6">The sequence shown here is derived from an EMBL/GenBank/DDBJ whole genome shotgun (WGS) entry which is preliminary data.</text>
</comment>
<dbReference type="InterPro" id="IPR047187">
    <property type="entry name" value="SF1_C_Upf1"/>
</dbReference>
<sequence length="1224" mass="137447">MDSQKQIAKDVSPLEIITQHVRHKYRSDPDTLNWKDAPEFPQPRDLMTVDPPPLPAGPSSEQLFDKNAYLQFQYCLNRFEGTELLRRAVNRFKYDPTMREDDNDFYIYTQVHVQGYLFARPGPACRISFSTERSTTKVIWKQSTRLTAGTLVVLSPSSDNFDKQCFVAVVAARYLLGGLEPNPEDYEDENTAPRIEIFWANCEAAVFDPGVEMVMLEAKGGYFETVRHAMVGLQHAANFDSKFDKYIIDGLREEFPAAYLTESPTKVPYFPESTRFFDSSQKSAFDCMTSRELAVIQGPPGTGKTFTSVVALESYVKTLRAGRGIHEAVPPIIVSAQTNHALDQLLNQCSSFEAIIARLGGRTEDEAISARTLYNIRRDSKLARNPTRGENARKKALSRILQLLTDCFPAHLIPAEEFRREGLLTREQYDSLDDDEWECAPMVNANGSELAAEASSIAQWLDGCIESDQTYVYRPPTDQAEPPIAEEEKTDDPKQEKDKERLHGEYFPIKFNLTGSVPGALARGNAWCYQARRLLSKNSDLYEISPPQRGMVYRLLRMDLISARARRFPGLLKEYQEACDEVIISRSENDVRILKEEKVEIVGCTTTGLTKYRGLIAALKPRILMIEEAAETREANITSALYPTLDQIVLVGDHKQLVPQVDVRELIDLKMNVSLFERLVDLGLPYKMLKVQRRMVPVIRAVVNTFYLELEDHPSVTDPSLRPPVPGMGGKNLWWFNHKWSEMQNVDDFSFSNVQEADMIVRFVRYLVQNGVHSNEITILAFYKGQVTLLFEKLRRDSVLAIRNPTKEWSVRTVDGFQGEENEIIILSIVRSARPGFVSNENRAVVATSRAKCGMYIFGNCDNLVGQDQSRDQSRETWAKVYRVFLEKDCIGQYIPVTCKNHGRVTKISEIDGWDTIPGAGCDLNCGRRCPEGHLCQITCHPFEQSEIKCRQACERILDCGHNCGAICSDSCRCLQQCRKPPVVTVPLRGRPKPGPPQIRSKQAARGGERGGKYPSRGSRGGLMGSVNRGHPKYHSPAMMGQTVQSVHGQEPTFEDLIEGGYYSQIVRQSQPTHVTMGPFNAEGSTVQPSSRSESDGFPSIEATVPETSPPGNWSLAKVSQNDKAMRDEVRHAGKRHTPIPPVIREIFHRTIMRPDGSRQRVLLSCSTRPHQTTGGPSRKQTLLDAAAGGCGEQEYSCFQIEESMGGTSHESDSGGSEDLISFE</sequence>
<feature type="domain" description="ZNFX1" evidence="5">
    <location>
        <begin position="101"/>
        <end position="219"/>
    </location>
</feature>
<dbReference type="InterPro" id="IPR041679">
    <property type="entry name" value="DNA2/NAM7-like_C"/>
</dbReference>
<keyword evidence="1" id="KW-0347">Helicase</keyword>